<evidence type="ECO:0000313" key="11">
    <source>
        <dbReference type="Proteomes" id="UP000653472"/>
    </source>
</evidence>
<dbReference type="PRINTS" id="PR01650">
    <property type="entry name" value="SECETRNLCASE"/>
</dbReference>
<dbReference type="InterPro" id="IPR001901">
    <property type="entry name" value="Translocase_SecE/Sec61-g"/>
</dbReference>
<accession>A0A969W9A4</accession>
<evidence type="ECO:0000256" key="7">
    <source>
        <dbReference type="ARBA" id="ARBA00023010"/>
    </source>
</evidence>
<dbReference type="GO" id="GO:0009306">
    <property type="term" value="P:protein secretion"/>
    <property type="evidence" value="ECO:0007669"/>
    <property type="project" value="InterPro"/>
</dbReference>
<dbReference type="GO" id="GO:0043952">
    <property type="term" value="P:protein transport by the Sec complex"/>
    <property type="evidence" value="ECO:0007669"/>
    <property type="project" value="TreeGrafter"/>
</dbReference>
<evidence type="ECO:0000313" key="10">
    <source>
        <dbReference type="EMBL" id="NKF22722.1"/>
    </source>
</evidence>
<organism evidence="10 11">
    <name type="scientific">Solimonas marina</name>
    <dbReference type="NCBI Taxonomy" id="2714601"/>
    <lineage>
        <taxon>Bacteria</taxon>
        <taxon>Pseudomonadati</taxon>
        <taxon>Pseudomonadota</taxon>
        <taxon>Gammaproteobacteria</taxon>
        <taxon>Nevskiales</taxon>
        <taxon>Nevskiaceae</taxon>
        <taxon>Solimonas</taxon>
    </lineage>
</organism>
<feature type="transmembrane region" description="Helical" evidence="9">
    <location>
        <begin position="16"/>
        <end position="36"/>
    </location>
</feature>
<comment type="subcellular location">
    <subcellularLocation>
        <location evidence="1">Membrane</location>
    </subcellularLocation>
</comment>
<keyword evidence="2" id="KW-0813">Transport</keyword>
<sequence>MEAQHTEKAGSAAKDTALLIIAAIVLIGGMFAFYYFEGQLNALVRTLMILGAFAATLALAYQTALGRDLWGYVSGARIEMRKVVWPTRQEAVQTTLMIVIVVAVMALLIAGLDWVLLRGVELLTGRGA</sequence>
<gene>
    <name evidence="10" type="primary">secE</name>
    <name evidence="10" type="ORF">G7Y82_10380</name>
</gene>
<evidence type="ECO:0000256" key="2">
    <source>
        <dbReference type="ARBA" id="ARBA00022448"/>
    </source>
</evidence>
<dbReference type="Proteomes" id="UP000653472">
    <property type="component" value="Unassembled WGS sequence"/>
</dbReference>
<dbReference type="AlphaFoldDB" id="A0A969W9A4"/>
<dbReference type="GO" id="GO:0006605">
    <property type="term" value="P:protein targeting"/>
    <property type="evidence" value="ECO:0007669"/>
    <property type="project" value="InterPro"/>
</dbReference>
<keyword evidence="3" id="KW-1003">Cell membrane</keyword>
<dbReference type="RefSeq" id="WP_168147992.1">
    <property type="nucleotide sequence ID" value="NZ_JAAVXB010000005.1"/>
</dbReference>
<dbReference type="EMBL" id="JAAVXB010000005">
    <property type="protein sequence ID" value="NKF22722.1"/>
    <property type="molecule type" value="Genomic_DNA"/>
</dbReference>
<dbReference type="PANTHER" id="PTHR33910:SF1">
    <property type="entry name" value="PROTEIN TRANSLOCASE SUBUNIT SECE"/>
    <property type="match status" value="1"/>
</dbReference>
<comment type="caution">
    <text evidence="10">The sequence shown here is derived from an EMBL/GenBank/DDBJ whole genome shotgun (WGS) entry which is preliminary data.</text>
</comment>
<feature type="transmembrane region" description="Helical" evidence="9">
    <location>
        <begin position="96"/>
        <end position="117"/>
    </location>
</feature>
<dbReference type="PROSITE" id="PS01067">
    <property type="entry name" value="SECE_SEC61G"/>
    <property type="match status" value="1"/>
</dbReference>
<dbReference type="GO" id="GO:0008320">
    <property type="term" value="F:protein transmembrane transporter activity"/>
    <property type="evidence" value="ECO:0007669"/>
    <property type="project" value="InterPro"/>
</dbReference>
<keyword evidence="6 9" id="KW-1133">Transmembrane helix</keyword>
<evidence type="ECO:0000256" key="3">
    <source>
        <dbReference type="ARBA" id="ARBA00022475"/>
    </source>
</evidence>
<reference evidence="10" key="1">
    <citation type="submission" date="2020-03" db="EMBL/GenBank/DDBJ databases">
        <title>Solimonas marina sp. nov., isolated from deep seawater of the Pacific Ocean.</title>
        <authorList>
            <person name="Liu X."/>
            <person name="Lai Q."/>
            <person name="Sun F."/>
            <person name="Gai Y."/>
            <person name="Li G."/>
            <person name="Shao Z."/>
        </authorList>
    </citation>
    <scope>NUCLEOTIDE SEQUENCE</scope>
    <source>
        <strain evidence="10">C16B3</strain>
    </source>
</reference>
<dbReference type="InterPro" id="IPR038379">
    <property type="entry name" value="SecE_sf"/>
</dbReference>
<name>A0A969W9A4_9GAMM</name>
<evidence type="ECO:0000256" key="5">
    <source>
        <dbReference type="ARBA" id="ARBA00022927"/>
    </source>
</evidence>
<keyword evidence="8 9" id="KW-0472">Membrane</keyword>
<dbReference type="Pfam" id="PF00584">
    <property type="entry name" value="SecE"/>
    <property type="match status" value="1"/>
</dbReference>
<feature type="transmembrane region" description="Helical" evidence="9">
    <location>
        <begin position="42"/>
        <end position="61"/>
    </location>
</feature>
<dbReference type="InterPro" id="IPR005807">
    <property type="entry name" value="SecE_bac"/>
</dbReference>
<protein>
    <submittedName>
        <fullName evidence="10">Preprotein translocase subunit SecE</fullName>
    </submittedName>
</protein>
<dbReference type="GO" id="GO:0006886">
    <property type="term" value="P:intracellular protein transport"/>
    <property type="evidence" value="ECO:0007669"/>
    <property type="project" value="InterPro"/>
</dbReference>
<keyword evidence="4 9" id="KW-0812">Transmembrane</keyword>
<keyword evidence="11" id="KW-1185">Reference proteome</keyword>
<dbReference type="PANTHER" id="PTHR33910">
    <property type="entry name" value="PROTEIN TRANSLOCASE SUBUNIT SECE"/>
    <property type="match status" value="1"/>
</dbReference>
<dbReference type="GO" id="GO:0005886">
    <property type="term" value="C:plasma membrane"/>
    <property type="evidence" value="ECO:0007669"/>
    <property type="project" value="TreeGrafter"/>
</dbReference>
<dbReference type="NCBIfam" id="TIGR00964">
    <property type="entry name" value="secE_bact"/>
    <property type="match status" value="1"/>
</dbReference>
<dbReference type="Gene3D" id="1.20.5.1030">
    <property type="entry name" value="Preprotein translocase secy subunit"/>
    <property type="match status" value="1"/>
</dbReference>
<keyword evidence="5" id="KW-0653">Protein transport</keyword>
<evidence type="ECO:0000256" key="6">
    <source>
        <dbReference type="ARBA" id="ARBA00022989"/>
    </source>
</evidence>
<evidence type="ECO:0000256" key="8">
    <source>
        <dbReference type="ARBA" id="ARBA00023136"/>
    </source>
</evidence>
<keyword evidence="7" id="KW-0811">Translocation</keyword>
<evidence type="ECO:0000256" key="9">
    <source>
        <dbReference type="SAM" id="Phobius"/>
    </source>
</evidence>
<evidence type="ECO:0000256" key="1">
    <source>
        <dbReference type="ARBA" id="ARBA00004370"/>
    </source>
</evidence>
<proteinExistence type="predicted"/>
<evidence type="ECO:0000256" key="4">
    <source>
        <dbReference type="ARBA" id="ARBA00022692"/>
    </source>
</evidence>